<evidence type="ECO:0000313" key="6">
    <source>
        <dbReference type="EMBL" id="MFC4292572.1"/>
    </source>
</evidence>
<dbReference type="InterPro" id="IPR000847">
    <property type="entry name" value="LysR_HTH_N"/>
</dbReference>
<comment type="caution">
    <text evidence="6">The sequence shown here is derived from an EMBL/GenBank/DDBJ whole genome shotgun (WGS) entry which is preliminary data.</text>
</comment>
<evidence type="ECO:0000256" key="4">
    <source>
        <dbReference type="ARBA" id="ARBA00023163"/>
    </source>
</evidence>
<dbReference type="PANTHER" id="PTHR30537:SF3">
    <property type="entry name" value="TRANSCRIPTIONAL REGULATORY PROTEIN"/>
    <property type="match status" value="1"/>
</dbReference>
<dbReference type="Pfam" id="PF00126">
    <property type="entry name" value="HTH_1"/>
    <property type="match status" value="1"/>
</dbReference>
<feature type="domain" description="HTH lysR-type" evidence="5">
    <location>
        <begin position="4"/>
        <end position="61"/>
    </location>
</feature>
<evidence type="ECO:0000256" key="1">
    <source>
        <dbReference type="ARBA" id="ARBA00009437"/>
    </source>
</evidence>
<evidence type="ECO:0000256" key="2">
    <source>
        <dbReference type="ARBA" id="ARBA00023015"/>
    </source>
</evidence>
<dbReference type="SUPFAM" id="SSF46785">
    <property type="entry name" value="Winged helix' DNA-binding domain"/>
    <property type="match status" value="1"/>
</dbReference>
<keyword evidence="2" id="KW-0805">Transcription regulation</keyword>
<dbReference type="Gene3D" id="3.40.190.290">
    <property type="match status" value="1"/>
</dbReference>
<dbReference type="Pfam" id="PF03466">
    <property type="entry name" value="LysR_substrate"/>
    <property type="match status" value="1"/>
</dbReference>
<keyword evidence="4" id="KW-0804">Transcription</keyword>
<protein>
    <submittedName>
        <fullName evidence="6">LysR family transcriptional regulator</fullName>
    </submittedName>
</protein>
<dbReference type="InterPro" id="IPR005119">
    <property type="entry name" value="LysR_subst-bd"/>
</dbReference>
<dbReference type="Proteomes" id="UP001595887">
    <property type="component" value="Unassembled WGS sequence"/>
</dbReference>
<evidence type="ECO:0000313" key="7">
    <source>
        <dbReference type="Proteomes" id="UP001595887"/>
    </source>
</evidence>
<accession>A0ABV8RGT1</accession>
<sequence length="291" mass="31664">MQEPSWDAIRCFTVIADKGSFTDASGSLGLSVATLGRRIDSLEAAVGFKLLRRGPSGTSLTDQGRSILNLAKSGALHLDQISRAARAINLGLTQTPVRISSTESMIADVLAPNLPKLYQAVPGISVELETSNEPANLNAGNTDIAVRLARPRADTLITRQLQTIELGLYTSHAYLNGRDPAALQLGNEYLLWYDSAFGEIPENIWLKDAGLEQMVRLRAGSVRALTHAATNGLGIAPLPAFLANAAKLVRIPSAPLPDRKPFLVFHRDTRNNKIMKRVRQWIIECCEATFQ</sequence>
<organism evidence="6 7">
    <name type="scientific">Sphingorhabdus arenilitoris</name>
    <dbReference type="NCBI Taxonomy" id="1490041"/>
    <lineage>
        <taxon>Bacteria</taxon>
        <taxon>Pseudomonadati</taxon>
        <taxon>Pseudomonadota</taxon>
        <taxon>Alphaproteobacteria</taxon>
        <taxon>Sphingomonadales</taxon>
        <taxon>Sphingomonadaceae</taxon>
        <taxon>Sphingorhabdus</taxon>
    </lineage>
</organism>
<dbReference type="PANTHER" id="PTHR30537">
    <property type="entry name" value="HTH-TYPE TRANSCRIPTIONAL REGULATOR"/>
    <property type="match status" value="1"/>
</dbReference>
<evidence type="ECO:0000256" key="3">
    <source>
        <dbReference type="ARBA" id="ARBA00023125"/>
    </source>
</evidence>
<dbReference type="Gene3D" id="1.10.10.10">
    <property type="entry name" value="Winged helix-like DNA-binding domain superfamily/Winged helix DNA-binding domain"/>
    <property type="match status" value="1"/>
</dbReference>
<dbReference type="RefSeq" id="WP_381423373.1">
    <property type="nucleotide sequence ID" value="NZ_JBHSDH010000013.1"/>
</dbReference>
<keyword evidence="7" id="KW-1185">Reference proteome</keyword>
<reference evidence="7" key="1">
    <citation type="journal article" date="2019" name="Int. J. Syst. Evol. Microbiol.">
        <title>The Global Catalogue of Microorganisms (GCM) 10K type strain sequencing project: providing services to taxonomists for standard genome sequencing and annotation.</title>
        <authorList>
            <consortium name="The Broad Institute Genomics Platform"/>
            <consortium name="The Broad Institute Genome Sequencing Center for Infectious Disease"/>
            <person name="Wu L."/>
            <person name="Ma J."/>
        </authorList>
    </citation>
    <scope>NUCLEOTIDE SEQUENCE [LARGE SCALE GENOMIC DNA]</scope>
    <source>
        <strain evidence="7">CECT 8531</strain>
    </source>
</reference>
<dbReference type="PROSITE" id="PS50931">
    <property type="entry name" value="HTH_LYSR"/>
    <property type="match status" value="1"/>
</dbReference>
<proteinExistence type="inferred from homology"/>
<dbReference type="InterPro" id="IPR036390">
    <property type="entry name" value="WH_DNA-bd_sf"/>
</dbReference>
<dbReference type="InterPro" id="IPR036388">
    <property type="entry name" value="WH-like_DNA-bd_sf"/>
</dbReference>
<dbReference type="EMBL" id="JBHSDH010000013">
    <property type="protein sequence ID" value="MFC4292572.1"/>
    <property type="molecule type" value="Genomic_DNA"/>
</dbReference>
<evidence type="ECO:0000259" key="5">
    <source>
        <dbReference type="PROSITE" id="PS50931"/>
    </source>
</evidence>
<keyword evidence="3" id="KW-0238">DNA-binding</keyword>
<name>A0ABV8RGT1_9SPHN</name>
<comment type="similarity">
    <text evidence="1">Belongs to the LysR transcriptional regulatory family.</text>
</comment>
<dbReference type="SUPFAM" id="SSF53850">
    <property type="entry name" value="Periplasmic binding protein-like II"/>
    <property type="match status" value="1"/>
</dbReference>
<gene>
    <name evidence="6" type="ORF">ACFOWX_09130</name>
</gene>
<dbReference type="InterPro" id="IPR058163">
    <property type="entry name" value="LysR-type_TF_proteobact-type"/>
</dbReference>